<comment type="caution">
    <text evidence="2">The sequence shown here is derived from an EMBL/GenBank/DDBJ whole genome shotgun (WGS) entry which is preliminary data.</text>
</comment>
<sequence>MKNKAAHLFTVLGHPLILGTVYVFFMAAANLPSRQAFLLSVLVVGFIALPITWHNLRKLKKGQYSNFDVSDQNQRKGFYPFALGLFLILFLSFYFLEFPPAVLYNSGNFTIMLACLALVNLKIKASLHAATAFYAGISVFSISMTGGIIIMGLAMATTWSRWELKRHSPLELLIGAMVGMFFGMISLNL</sequence>
<feature type="transmembrane region" description="Helical" evidence="1">
    <location>
        <begin position="35"/>
        <end position="56"/>
    </location>
</feature>
<dbReference type="RefSeq" id="WP_009186934.1">
    <property type="nucleotide sequence ID" value="NZ_AMGM01000123.1"/>
</dbReference>
<feature type="transmembrane region" description="Helical" evidence="1">
    <location>
        <begin position="168"/>
        <end position="187"/>
    </location>
</feature>
<keyword evidence="3" id="KW-1185">Reference proteome</keyword>
<name>K1L5X3_CECL9</name>
<keyword evidence="1" id="KW-1133">Transmembrane helix</keyword>
<dbReference type="Proteomes" id="UP000004478">
    <property type="component" value="Unassembled WGS sequence"/>
</dbReference>
<protein>
    <recommendedName>
        <fullName evidence="4">PAP2 superfamily protein</fullName>
    </recommendedName>
</protein>
<dbReference type="OrthoDB" id="966117at2"/>
<keyword evidence="1" id="KW-0812">Transmembrane</keyword>
<accession>K1L5X3</accession>
<evidence type="ECO:0000256" key="1">
    <source>
        <dbReference type="SAM" id="Phobius"/>
    </source>
</evidence>
<feature type="transmembrane region" description="Helical" evidence="1">
    <location>
        <begin position="7"/>
        <end position="29"/>
    </location>
</feature>
<reference evidence="2 3" key="1">
    <citation type="journal article" date="2012" name="J. Bacteriol.">
        <title>Draft Genome Sequence of Cecembia lonarensis Strain LW9T, Isolated from Lonar Lake, a Haloalkaline Lake in India.</title>
        <authorList>
            <person name="Shivaji S."/>
            <person name="Ara S."/>
            <person name="Singh A."/>
            <person name="Pinnaka A.K."/>
        </authorList>
    </citation>
    <scope>NUCLEOTIDE SEQUENCE [LARGE SCALE GENOMIC DNA]</scope>
    <source>
        <strain evidence="2 3">LW9</strain>
    </source>
</reference>
<keyword evidence="1" id="KW-0472">Membrane</keyword>
<dbReference type="EMBL" id="AMGM01000123">
    <property type="protein sequence ID" value="EKB47487.1"/>
    <property type="molecule type" value="Genomic_DNA"/>
</dbReference>
<evidence type="ECO:0008006" key="4">
    <source>
        <dbReference type="Google" id="ProtNLM"/>
    </source>
</evidence>
<dbReference type="AlphaFoldDB" id="K1L5X3"/>
<feature type="transmembrane region" description="Helical" evidence="1">
    <location>
        <begin position="102"/>
        <end position="121"/>
    </location>
</feature>
<proteinExistence type="predicted"/>
<gene>
    <name evidence="2" type="ORF">B879_03914</name>
</gene>
<organism evidence="2 3">
    <name type="scientific">Cecembia lonarensis (strain CCUG 58316 / KCTC 22772 / LW9)</name>
    <dbReference type="NCBI Taxonomy" id="1225176"/>
    <lineage>
        <taxon>Bacteria</taxon>
        <taxon>Pseudomonadati</taxon>
        <taxon>Bacteroidota</taxon>
        <taxon>Cytophagia</taxon>
        <taxon>Cytophagales</taxon>
        <taxon>Cyclobacteriaceae</taxon>
        <taxon>Cecembia</taxon>
    </lineage>
</organism>
<evidence type="ECO:0000313" key="2">
    <source>
        <dbReference type="EMBL" id="EKB47487.1"/>
    </source>
</evidence>
<feature type="transmembrane region" description="Helical" evidence="1">
    <location>
        <begin position="77"/>
        <end position="96"/>
    </location>
</feature>
<feature type="transmembrane region" description="Helical" evidence="1">
    <location>
        <begin position="133"/>
        <end position="156"/>
    </location>
</feature>
<evidence type="ECO:0000313" key="3">
    <source>
        <dbReference type="Proteomes" id="UP000004478"/>
    </source>
</evidence>